<reference evidence="2" key="2">
    <citation type="submission" date="2015-01" db="EMBL/GenBank/DDBJ databases">
        <title>Evolutionary Origins and Diversification of the Mycorrhizal Mutualists.</title>
        <authorList>
            <consortium name="DOE Joint Genome Institute"/>
            <consortium name="Mycorrhizal Genomics Consortium"/>
            <person name="Kohler A."/>
            <person name="Kuo A."/>
            <person name="Nagy L.G."/>
            <person name="Floudas D."/>
            <person name="Copeland A."/>
            <person name="Barry K.W."/>
            <person name="Cichocki N."/>
            <person name="Veneault-Fourrey C."/>
            <person name="LaButti K."/>
            <person name="Lindquist E.A."/>
            <person name="Lipzen A."/>
            <person name="Lundell T."/>
            <person name="Morin E."/>
            <person name="Murat C."/>
            <person name="Riley R."/>
            <person name="Ohm R."/>
            <person name="Sun H."/>
            <person name="Tunlid A."/>
            <person name="Henrissat B."/>
            <person name="Grigoriev I.V."/>
            <person name="Hibbett D.S."/>
            <person name="Martin F."/>
        </authorList>
    </citation>
    <scope>NUCLEOTIDE SEQUENCE [LARGE SCALE GENOMIC DNA]</scope>
    <source>
        <strain evidence="2">Foug A</strain>
    </source>
</reference>
<evidence type="ECO:0000313" key="1">
    <source>
        <dbReference type="EMBL" id="KIM50592.1"/>
    </source>
</evidence>
<evidence type="ECO:0000313" key="2">
    <source>
        <dbReference type="Proteomes" id="UP000053989"/>
    </source>
</evidence>
<dbReference type="Proteomes" id="UP000053989">
    <property type="component" value="Unassembled WGS sequence"/>
</dbReference>
<organism evidence="1 2">
    <name type="scientific">Scleroderma citrinum Foug A</name>
    <dbReference type="NCBI Taxonomy" id="1036808"/>
    <lineage>
        <taxon>Eukaryota</taxon>
        <taxon>Fungi</taxon>
        <taxon>Dikarya</taxon>
        <taxon>Basidiomycota</taxon>
        <taxon>Agaricomycotina</taxon>
        <taxon>Agaricomycetes</taxon>
        <taxon>Agaricomycetidae</taxon>
        <taxon>Boletales</taxon>
        <taxon>Sclerodermatineae</taxon>
        <taxon>Sclerodermataceae</taxon>
        <taxon>Scleroderma</taxon>
    </lineage>
</organism>
<reference evidence="1 2" key="1">
    <citation type="submission" date="2014-04" db="EMBL/GenBank/DDBJ databases">
        <authorList>
            <consortium name="DOE Joint Genome Institute"/>
            <person name="Kuo A."/>
            <person name="Kohler A."/>
            <person name="Nagy L.G."/>
            <person name="Floudas D."/>
            <person name="Copeland A."/>
            <person name="Barry K.W."/>
            <person name="Cichocki N."/>
            <person name="Veneault-Fourrey C."/>
            <person name="LaButti K."/>
            <person name="Lindquist E.A."/>
            <person name="Lipzen A."/>
            <person name="Lundell T."/>
            <person name="Morin E."/>
            <person name="Murat C."/>
            <person name="Sun H."/>
            <person name="Tunlid A."/>
            <person name="Henrissat B."/>
            <person name="Grigoriev I.V."/>
            <person name="Hibbett D.S."/>
            <person name="Martin F."/>
            <person name="Nordberg H.P."/>
            <person name="Cantor M.N."/>
            <person name="Hua S.X."/>
        </authorList>
    </citation>
    <scope>NUCLEOTIDE SEQUENCE [LARGE SCALE GENOMIC DNA]</scope>
    <source>
        <strain evidence="1 2">Foug A</strain>
    </source>
</reference>
<accession>A0A0C2ZC74</accession>
<dbReference type="EMBL" id="KN822372">
    <property type="protein sequence ID" value="KIM50592.1"/>
    <property type="molecule type" value="Genomic_DNA"/>
</dbReference>
<gene>
    <name evidence="1" type="ORF">SCLCIDRAFT_145082</name>
</gene>
<dbReference type="AlphaFoldDB" id="A0A0C2ZC74"/>
<keyword evidence="2" id="KW-1185">Reference proteome</keyword>
<proteinExistence type="predicted"/>
<name>A0A0C2ZC74_9AGAM</name>
<dbReference type="HOGENOM" id="CLU_018552_16_0_1"/>
<sequence>MFEDTIIVLADEVAKACYLVTHTKAACAPQLQLLKEWCLNDDLKNFCHKLQVHPDVFTSLVKRIQDHPIFSNNSNNPQLPVSVQLAIFLNGVGHYGNGATTEDVAEWAGVSVGMIYNCYRRVMITLLQLHDNIIHFNLMDLKDQEERN</sequence>
<dbReference type="OrthoDB" id="2408877at2759"/>
<dbReference type="InParanoid" id="A0A0C2ZC74"/>
<protein>
    <submittedName>
        <fullName evidence="1">Uncharacterized protein</fullName>
    </submittedName>
</protein>